<evidence type="ECO:0000256" key="9">
    <source>
        <dbReference type="ARBA" id="ARBA00022723"/>
    </source>
</evidence>
<comment type="subcellular location">
    <subcellularLocation>
        <location evidence="3">Secreted</location>
    </subcellularLocation>
</comment>
<keyword evidence="10 15" id="KW-0732">Signal</keyword>
<keyword evidence="9 15" id="KW-0479">Metal-binding</keyword>
<feature type="region of interest" description="Disordered" evidence="16">
    <location>
        <begin position="25"/>
        <end position="62"/>
    </location>
</feature>
<evidence type="ECO:0000256" key="15">
    <source>
        <dbReference type="RuleBase" id="RU361240"/>
    </source>
</evidence>
<dbReference type="Pfam" id="PF02225">
    <property type="entry name" value="PA"/>
    <property type="match status" value="1"/>
</dbReference>
<dbReference type="SUPFAM" id="SSF53187">
    <property type="entry name" value="Zn-dependent exopeptidases"/>
    <property type="match status" value="1"/>
</dbReference>
<dbReference type="GO" id="GO:0008235">
    <property type="term" value="F:metalloexopeptidase activity"/>
    <property type="evidence" value="ECO:0007669"/>
    <property type="project" value="InterPro"/>
</dbReference>
<dbReference type="Gene3D" id="3.40.630.10">
    <property type="entry name" value="Zn peptidases"/>
    <property type="match status" value="1"/>
</dbReference>
<dbReference type="CDD" id="cd03876">
    <property type="entry name" value="M28_SGAP_like"/>
    <property type="match status" value="1"/>
</dbReference>
<keyword evidence="11 15" id="KW-0378">Hydrolase</keyword>
<keyword evidence="7" id="KW-0964">Secreted</keyword>
<dbReference type="PANTHER" id="PTHR12147:SF57">
    <property type="entry name" value="PEPTIDE HYDROLASE"/>
    <property type="match status" value="1"/>
</dbReference>
<comment type="similarity">
    <text evidence="4">Belongs to the peptidase M28 family. M28A subfamily.</text>
</comment>
<evidence type="ECO:0000256" key="13">
    <source>
        <dbReference type="ARBA" id="ARBA00023049"/>
    </source>
</evidence>
<organism evidence="19 20">
    <name type="scientific">Helicocarpus griseus UAMH5409</name>
    <dbReference type="NCBI Taxonomy" id="1447875"/>
    <lineage>
        <taxon>Eukaryota</taxon>
        <taxon>Fungi</taxon>
        <taxon>Dikarya</taxon>
        <taxon>Ascomycota</taxon>
        <taxon>Pezizomycotina</taxon>
        <taxon>Eurotiomycetes</taxon>
        <taxon>Eurotiomycetidae</taxon>
        <taxon>Onygenales</taxon>
        <taxon>Ajellomycetaceae</taxon>
        <taxon>Helicocarpus</taxon>
    </lineage>
</organism>
<keyword evidence="13" id="KW-0482">Metalloprotease</keyword>
<evidence type="ECO:0000313" key="20">
    <source>
        <dbReference type="Proteomes" id="UP000223968"/>
    </source>
</evidence>
<evidence type="ECO:0000256" key="7">
    <source>
        <dbReference type="ARBA" id="ARBA00022525"/>
    </source>
</evidence>
<evidence type="ECO:0000256" key="8">
    <source>
        <dbReference type="ARBA" id="ARBA00022670"/>
    </source>
</evidence>
<evidence type="ECO:0000259" key="18">
    <source>
        <dbReference type="Pfam" id="PF04389"/>
    </source>
</evidence>
<dbReference type="Proteomes" id="UP000223968">
    <property type="component" value="Unassembled WGS sequence"/>
</dbReference>
<evidence type="ECO:0000256" key="16">
    <source>
        <dbReference type="SAM" id="MobiDB-lite"/>
    </source>
</evidence>
<dbReference type="OrthoDB" id="2214at2759"/>
<evidence type="ECO:0000256" key="2">
    <source>
        <dbReference type="ARBA" id="ARBA00003423"/>
    </source>
</evidence>
<dbReference type="EC" id="3.4.-.-" evidence="15"/>
<dbReference type="InterPro" id="IPR003137">
    <property type="entry name" value="PA_domain"/>
</dbReference>
<evidence type="ECO:0000256" key="6">
    <source>
        <dbReference type="ARBA" id="ARBA00022438"/>
    </source>
</evidence>
<evidence type="ECO:0000256" key="14">
    <source>
        <dbReference type="ARBA" id="ARBA00023180"/>
    </source>
</evidence>
<evidence type="ECO:0000259" key="17">
    <source>
        <dbReference type="Pfam" id="PF02225"/>
    </source>
</evidence>
<reference evidence="19" key="1">
    <citation type="submission" date="2017-10" db="EMBL/GenBank/DDBJ databases">
        <title>Comparative genomics in systemic dimorphic fungi from Ajellomycetaceae.</title>
        <authorList>
            <person name="Munoz J.F."/>
            <person name="Mcewen J.G."/>
            <person name="Clay O.K."/>
            <person name="Cuomo C.A."/>
        </authorList>
    </citation>
    <scope>NUCLEOTIDE SEQUENCE [LARGE SCALE GENOMIC DNA]</scope>
    <source>
        <strain evidence="19">UAMH5409</strain>
    </source>
</reference>
<name>A0A2B7XT02_9EURO</name>
<comment type="caution">
    <text evidence="19">The sequence shown here is derived from an EMBL/GenBank/DDBJ whole genome shotgun (WGS) entry which is preliminary data.</text>
</comment>
<dbReference type="GO" id="GO:0046872">
    <property type="term" value="F:metal ion binding"/>
    <property type="evidence" value="ECO:0007669"/>
    <property type="project" value="UniProtKB-KW"/>
</dbReference>
<dbReference type="InterPro" id="IPR007484">
    <property type="entry name" value="Peptidase_M28"/>
</dbReference>
<comment type="function">
    <text evidence="2">Extracellular aminopeptidase that releases a wide variety of amino acids from natural peptides and contributes to pathogenicity.</text>
</comment>
<feature type="chain" id="PRO_5011813892" description="Peptide hydrolase" evidence="15">
    <location>
        <begin position="20"/>
        <end position="536"/>
    </location>
</feature>
<dbReference type="EMBL" id="PDNB01000030">
    <property type="protein sequence ID" value="PGH14894.1"/>
    <property type="molecule type" value="Genomic_DNA"/>
</dbReference>
<keyword evidence="6" id="KW-0031">Aminopeptidase</keyword>
<evidence type="ECO:0000256" key="4">
    <source>
        <dbReference type="ARBA" id="ARBA00005957"/>
    </source>
</evidence>
<dbReference type="PANTHER" id="PTHR12147">
    <property type="entry name" value="METALLOPEPTIDASE M28 FAMILY MEMBER"/>
    <property type="match status" value="1"/>
</dbReference>
<keyword evidence="12 15" id="KW-0862">Zinc</keyword>
<dbReference type="CDD" id="cd02130">
    <property type="entry name" value="PA_ScAPY_like"/>
    <property type="match status" value="1"/>
</dbReference>
<dbReference type="GO" id="GO:0004177">
    <property type="term" value="F:aminopeptidase activity"/>
    <property type="evidence" value="ECO:0007669"/>
    <property type="project" value="UniProtKB-KW"/>
</dbReference>
<evidence type="ECO:0000256" key="1">
    <source>
        <dbReference type="ARBA" id="ARBA00001947"/>
    </source>
</evidence>
<dbReference type="SUPFAM" id="SSF52025">
    <property type="entry name" value="PA domain"/>
    <property type="match status" value="1"/>
</dbReference>
<evidence type="ECO:0000256" key="5">
    <source>
        <dbReference type="ARBA" id="ARBA00011245"/>
    </source>
</evidence>
<comment type="cofactor">
    <cofactor evidence="1">
        <name>Zn(2+)</name>
        <dbReference type="ChEBI" id="CHEBI:29105"/>
    </cofactor>
</comment>
<evidence type="ECO:0000256" key="3">
    <source>
        <dbReference type="ARBA" id="ARBA00004613"/>
    </source>
</evidence>
<keyword evidence="8 15" id="KW-0645">Protease</keyword>
<dbReference type="InterPro" id="IPR046450">
    <property type="entry name" value="PA_dom_sf"/>
</dbReference>
<evidence type="ECO:0000256" key="11">
    <source>
        <dbReference type="ARBA" id="ARBA00022801"/>
    </source>
</evidence>
<sequence>MKLQLLSLAAALGAQLVAAEDPAIKSTPFLGGGDRGGDRGGHHGGDRDDDRGHGRGKKLTPEKLMREIDIKDLRRGAQKLEDLAYATPERNRVFGTKAHNDTVDFLYNELKKTGFYEVSKQEQVHLWSKSESTFSVNGEEKESAPMTYSPSGDAKDTELVLVNNLGCTPEDYPPELSGKIALILRGECDFGLKAALAGSAQAVGAVIYNNIAGSLSGTLGAPSNPAGPYAPTVGISKEIGDDLVARLGSEALKANLYTHSEFQNRTTFNVIATSKVGNQDNIVSLGGHSDSVEAGPGINDDGSGIIGNLVIAKALTRFKKFPNAVRFFFWTAEEYGLLGSQFYVDSLTPEERDKIRLYLNFDMTASPNYATQIYDGDGSTFNFTGPSGSAEIEKLFQTYFEKQNKPHIPSEFNGRSDYDAFISVGIPAGGIFTGAEGIKTEEQAKLFGGTAGIAYDPNYHAVGDNMTNLNEEAWLQNTRGAAFAVATYALSTEGLPPKDPPPPEAEMKAAVVGGVRKVAKPFDRDCAHACGRRCTI</sequence>
<dbReference type="AlphaFoldDB" id="A0A2B7XT02"/>
<evidence type="ECO:0000313" key="19">
    <source>
        <dbReference type="EMBL" id="PGH14894.1"/>
    </source>
</evidence>
<evidence type="ECO:0000256" key="10">
    <source>
        <dbReference type="ARBA" id="ARBA00022729"/>
    </source>
</evidence>
<dbReference type="InterPro" id="IPR045175">
    <property type="entry name" value="M28_fam"/>
</dbReference>
<dbReference type="Gene3D" id="3.50.30.30">
    <property type="match status" value="1"/>
</dbReference>
<feature type="signal peptide" evidence="15">
    <location>
        <begin position="1"/>
        <end position="19"/>
    </location>
</feature>
<comment type="subunit">
    <text evidence="5">Monomer.</text>
</comment>
<dbReference type="InterPro" id="IPR041756">
    <property type="entry name" value="M28_SGAP-like"/>
</dbReference>
<evidence type="ECO:0000256" key="12">
    <source>
        <dbReference type="ARBA" id="ARBA00022833"/>
    </source>
</evidence>
<keyword evidence="20" id="KW-1185">Reference proteome</keyword>
<gene>
    <name evidence="19" type="ORF">AJ79_02757</name>
</gene>
<dbReference type="STRING" id="1447875.A0A2B7XT02"/>
<proteinExistence type="inferred from homology"/>
<dbReference type="FunFam" id="3.40.630.10:FF:000054">
    <property type="entry name" value="Peptide hydrolase"/>
    <property type="match status" value="1"/>
</dbReference>
<dbReference type="GO" id="GO:0006508">
    <property type="term" value="P:proteolysis"/>
    <property type="evidence" value="ECO:0007669"/>
    <property type="project" value="UniProtKB-KW"/>
</dbReference>
<accession>A0A2B7XT02</accession>
<dbReference type="Pfam" id="PF04389">
    <property type="entry name" value="Peptidase_M28"/>
    <property type="match status" value="1"/>
</dbReference>
<feature type="compositionally biased region" description="Basic and acidic residues" evidence="16">
    <location>
        <begin position="35"/>
        <end position="62"/>
    </location>
</feature>
<dbReference type="GO" id="GO:0005576">
    <property type="term" value="C:extracellular region"/>
    <property type="evidence" value="ECO:0007669"/>
    <property type="project" value="UniProtKB-SubCell"/>
</dbReference>
<feature type="domain" description="Peptidase M28" evidence="18">
    <location>
        <begin position="269"/>
        <end position="479"/>
    </location>
</feature>
<feature type="domain" description="PA" evidence="17">
    <location>
        <begin position="158"/>
        <end position="243"/>
    </location>
</feature>
<keyword evidence="14" id="KW-0325">Glycoprotein</keyword>
<protein>
    <recommendedName>
        <fullName evidence="15">Peptide hydrolase</fullName>
        <ecNumber evidence="15">3.4.-.-</ecNumber>
    </recommendedName>
</protein>